<dbReference type="EMBL" id="GBXM01027102">
    <property type="protein sequence ID" value="JAH81475.1"/>
    <property type="molecule type" value="Transcribed_RNA"/>
</dbReference>
<evidence type="ECO:0000313" key="1">
    <source>
        <dbReference type="EMBL" id="JAH81475.1"/>
    </source>
</evidence>
<sequence length="39" mass="4872">MKTINWKDELALYRYKNTYTQRKYTGIFFDYLSEIILQC</sequence>
<reference evidence="1" key="1">
    <citation type="submission" date="2014-11" db="EMBL/GenBank/DDBJ databases">
        <authorList>
            <person name="Amaro Gonzalez C."/>
        </authorList>
    </citation>
    <scope>NUCLEOTIDE SEQUENCE</scope>
</reference>
<name>A0A0E9VVX2_ANGAN</name>
<protein>
    <submittedName>
        <fullName evidence="1">Uncharacterized protein</fullName>
    </submittedName>
</protein>
<reference evidence="1" key="2">
    <citation type="journal article" date="2015" name="Fish Shellfish Immunol.">
        <title>Early steps in the European eel (Anguilla anguilla)-Vibrio vulnificus interaction in the gills: Role of the RtxA13 toxin.</title>
        <authorList>
            <person name="Callol A."/>
            <person name="Pajuelo D."/>
            <person name="Ebbesson L."/>
            <person name="Teles M."/>
            <person name="MacKenzie S."/>
            <person name="Amaro C."/>
        </authorList>
    </citation>
    <scope>NUCLEOTIDE SEQUENCE</scope>
</reference>
<accession>A0A0E9VVX2</accession>
<dbReference type="AlphaFoldDB" id="A0A0E9VVX2"/>
<organism evidence="1">
    <name type="scientific">Anguilla anguilla</name>
    <name type="common">European freshwater eel</name>
    <name type="synonym">Muraena anguilla</name>
    <dbReference type="NCBI Taxonomy" id="7936"/>
    <lineage>
        <taxon>Eukaryota</taxon>
        <taxon>Metazoa</taxon>
        <taxon>Chordata</taxon>
        <taxon>Craniata</taxon>
        <taxon>Vertebrata</taxon>
        <taxon>Euteleostomi</taxon>
        <taxon>Actinopterygii</taxon>
        <taxon>Neopterygii</taxon>
        <taxon>Teleostei</taxon>
        <taxon>Anguilliformes</taxon>
        <taxon>Anguillidae</taxon>
        <taxon>Anguilla</taxon>
    </lineage>
</organism>
<proteinExistence type="predicted"/>